<dbReference type="AlphaFoldDB" id="A0A1B8HRA7"/>
<comment type="caution">
    <text evidence="2">The sequence shown here is derived from an EMBL/GenBank/DDBJ whole genome shotgun (WGS) entry which is preliminary data.</text>
</comment>
<evidence type="ECO:0000313" key="3">
    <source>
        <dbReference type="Proteomes" id="UP000092377"/>
    </source>
</evidence>
<feature type="compositionally biased region" description="Polar residues" evidence="1">
    <location>
        <begin position="33"/>
        <end position="55"/>
    </location>
</feature>
<sequence length="63" mass="6910">MLIFKPKSYIFARNATGTGDFSANRKKIEISPCGQTETPYNAPSLTRNNTLTSAPTVEKSEKS</sequence>
<reference evidence="3" key="1">
    <citation type="submission" date="2016-06" db="EMBL/GenBank/DDBJ databases">
        <authorList>
            <person name="Butler K."/>
        </authorList>
    </citation>
    <scope>NUCLEOTIDE SEQUENCE [LARGE SCALE GENOMIC DNA]</scope>
    <source>
        <strain evidence="3">GCSL-Mp20</strain>
    </source>
</reference>
<dbReference type="Proteomes" id="UP000092377">
    <property type="component" value="Unassembled WGS sequence"/>
</dbReference>
<feature type="region of interest" description="Disordered" evidence="1">
    <location>
        <begin position="32"/>
        <end position="63"/>
    </location>
</feature>
<name>A0A1B8HRA7_9GAMM</name>
<proteinExistence type="predicted"/>
<protein>
    <submittedName>
        <fullName evidence="2">Uncharacterized protein</fullName>
    </submittedName>
</protein>
<evidence type="ECO:0000313" key="2">
    <source>
        <dbReference type="EMBL" id="OBU12143.1"/>
    </source>
</evidence>
<gene>
    <name evidence="2" type="ORF">AYY18_17500</name>
</gene>
<organism evidence="2 3">
    <name type="scientific">Morganella psychrotolerans</name>
    <dbReference type="NCBI Taxonomy" id="368603"/>
    <lineage>
        <taxon>Bacteria</taxon>
        <taxon>Pseudomonadati</taxon>
        <taxon>Pseudomonadota</taxon>
        <taxon>Gammaproteobacteria</taxon>
        <taxon>Enterobacterales</taxon>
        <taxon>Morganellaceae</taxon>
        <taxon>Morganella</taxon>
    </lineage>
</organism>
<accession>A0A1B8HRA7</accession>
<dbReference type="EMBL" id="LZEY01000009">
    <property type="protein sequence ID" value="OBU12143.1"/>
    <property type="molecule type" value="Genomic_DNA"/>
</dbReference>
<keyword evidence="3" id="KW-1185">Reference proteome</keyword>
<evidence type="ECO:0000256" key="1">
    <source>
        <dbReference type="SAM" id="MobiDB-lite"/>
    </source>
</evidence>